<evidence type="ECO:0000313" key="2">
    <source>
        <dbReference type="EMBL" id="KAF9072952.1"/>
    </source>
</evidence>
<name>A0A9P5Q1I0_9AGAR</name>
<dbReference type="AlphaFoldDB" id="A0A9P5Q1I0"/>
<gene>
    <name evidence="2" type="ORF">BDP27DRAFT_1400584</name>
</gene>
<protein>
    <recommendedName>
        <fullName evidence="4">Transmembrane protein</fullName>
    </recommendedName>
</protein>
<dbReference type="Proteomes" id="UP000772434">
    <property type="component" value="Unassembled WGS sequence"/>
</dbReference>
<keyword evidence="3" id="KW-1185">Reference proteome</keyword>
<keyword evidence="1" id="KW-0812">Transmembrane</keyword>
<evidence type="ECO:0000256" key="1">
    <source>
        <dbReference type="SAM" id="Phobius"/>
    </source>
</evidence>
<organism evidence="2 3">
    <name type="scientific">Rhodocollybia butyracea</name>
    <dbReference type="NCBI Taxonomy" id="206335"/>
    <lineage>
        <taxon>Eukaryota</taxon>
        <taxon>Fungi</taxon>
        <taxon>Dikarya</taxon>
        <taxon>Basidiomycota</taxon>
        <taxon>Agaricomycotina</taxon>
        <taxon>Agaricomycetes</taxon>
        <taxon>Agaricomycetidae</taxon>
        <taxon>Agaricales</taxon>
        <taxon>Marasmiineae</taxon>
        <taxon>Omphalotaceae</taxon>
        <taxon>Rhodocollybia</taxon>
    </lineage>
</organism>
<proteinExistence type="predicted"/>
<keyword evidence="1" id="KW-0472">Membrane</keyword>
<keyword evidence="1" id="KW-1133">Transmembrane helix</keyword>
<comment type="caution">
    <text evidence="2">The sequence shown here is derived from an EMBL/GenBank/DDBJ whole genome shotgun (WGS) entry which is preliminary data.</text>
</comment>
<evidence type="ECO:0008006" key="4">
    <source>
        <dbReference type="Google" id="ProtNLM"/>
    </source>
</evidence>
<accession>A0A9P5Q1I0</accession>
<sequence>MELYGFAVVVKAFKMRDPEQDRENRKPPHHFSGSRFLELFFFFRLNRNSRFGLLSEFNNSSFFNENFGVFLQLDQNVLLSIPTLKSWAMSRFHPYPRRVNGQDDDEEDFPDPARKIDKWHGPLGIFVHLLFISIYYILLFIGLPILQYVFIIARRYPF</sequence>
<feature type="transmembrane region" description="Helical" evidence="1">
    <location>
        <begin position="125"/>
        <end position="153"/>
    </location>
</feature>
<reference evidence="2" key="1">
    <citation type="submission" date="2020-11" db="EMBL/GenBank/DDBJ databases">
        <authorList>
            <consortium name="DOE Joint Genome Institute"/>
            <person name="Ahrendt S."/>
            <person name="Riley R."/>
            <person name="Andreopoulos W."/>
            <person name="Labutti K."/>
            <person name="Pangilinan J."/>
            <person name="Ruiz-Duenas F.J."/>
            <person name="Barrasa J.M."/>
            <person name="Sanchez-Garcia M."/>
            <person name="Camarero S."/>
            <person name="Miyauchi S."/>
            <person name="Serrano A."/>
            <person name="Linde D."/>
            <person name="Babiker R."/>
            <person name="Drula E."/>
            <person name="Ayuso-Fernandez I."/>
            <person name="Pacheco R."/>
            <person name="Padilla G."/>
            <person name="Ferreira P."/>
            <person name="Barriuso J."/>
            <person name="Kellner H."/>
            <person name="Castanera R."/>
            <person name="Alfaro M."/>
            <person name="Ramirez L."/>
            <person name="Pisabarro A.G."/>
            <person name="Kuo A."/>
            <person name="Tritt A."/>
            <person name="Lipzen A."/>
            <person name="He G."/>
            <person name="Yan M."/>
            <person name="Ng V."/>
            <person name="Cullen D."/>
            <person name="Martin F."/>
            <person name="Rosso M.-N."/>
            <person name="Henrissat B."/>
            <person name="Hibbett D."/>
            <person name="Martinez A.T."/>
            <person name="Grigoriev I.V."/>
        </authorList>
    </citation>
    <scope>NUCLEOTIDE SEQUENCE</scope>
    <source>
        <strain evidence="2">AH 40177</strain>
    </source>
</reference>
<evidence type="ECO:0000313" key="3">
    <source>
        <dbReference type="Proteomes" id="UP000772434"/>
    </source>
</evidence>
<dbReference type="EMBL" id="JADNRY010000021">
    <property type="protein sequence ID" value="KAF9072952.1"/>
    <property type="molecule type" value="Genomic_DNA"/>
</dbReference>